<evidence type="ECO:0000256" key="5">
    <source>
        <dbReference type="SAM" id="Phobius"/>
    </source>
</evidence>
<gene>
    <name evidence="6" type="ORF">NCTC10124_00169</name>
</gene>
<comment type="subcellular location">
    <subcellularLocation>
        <location evidence="1">Membrane</location>
        <topology evidence="1">Multi-pass membrane protein</topology>
    </subcellularLocation>
</comment>
<dbReference type="InterPro" id="IPR035906">
    <property type="entry name" value="MetI-like_sf"/>
</dbReference>
<evidence type="ECO:0000256" key="1">
    <source>
        <dbReference type="ARBA" id="ARBA00004141"/>
    </source>
</evidence>
<feature type="non-terminal residue" evidence="6">
    <location>
        <position position="105"/>
    </location>
</feature>
<evidence type="ECO:0000256" key="4">
    <source>
        <dbReference type="ARBA" id="ARBA00023136"/>
    </source>
</evidence>
<protein>
    <submittedName>
        <fullName evidence="6">ABC-type phosphate/phosphonate transport system, permease component</fullName>
    </submittedName>
</protein>
<organism evidence="6 7">
    <name type="scientific">Mycoplasmopsis synoviae</name>
    <name type="common">Mycoplasma synoviae</name>
    <dbReference type="NCBI Taxonomy" id="2109"/>
    <lineage>
        <taxon>Bacteria</taxon>
        <taxon>Bacillati</taxon>
        <taxon>Mycoplasmatota</taxon>
        <taxon>Mycoplasmoidales</taxon>
        <taxon>Metamycoplasmataceae</taxon>
        <taxon>Mycoplasmopsis</taxon>
    </lineage>
</organism>
<dbReference type="AlphaFoldDB" id="A0A3B0PCB3"/>
<evidence type="ECO:0000256" key="3">
    <source>
        <dbReference type="ARBA" id="ARBA00022989"/>
    </source>
</evidence>
<keyword evidence="2 5" id="KW-0812">Transmembrane</keyword>
<name>A0A3B0PCB3_MYCSY</name>
<evidence type="ECO:0000313" key="6">
    <source>
        <dbReference type="EMBL" id="SYV92445.1"/>
    </source>
</evidence>
<reference evidence="7" key="1">
    <citation type="submission" date="2018-06" db="EMBL/GenBank/DDBJ databases">
        <authorList>
            <consortium name="Pathogen Informatics"/>
        </authorList>
    </citation>
    <scope>NUCLEOTIDE SEQUENCE [LARGE SCALE GENOMIC DNA]</scope>
    <source>
        <strain evidence="7">NCTC10124</strain>
    </source>
</reference>
<accession>A0A3B0PCB3</accession>
<dbReference type="EMBL" id="LS991953">
    <property type="protein sequence ID" value="SYV92445.1"/>
    <property type="molecule type" value="Genomic_DNA"/>
</dbReference>
<dbReference type="GO" id="GO:0016020">
    <property type="term" value="C:membrane"/>
    <property type="evidence" value="ECO:0007669"/>
    <property type="project" value="UniProtKB-SubCell"/>
</dbReference>
<evidence type="ECO:0000313" key="7">
    <source>
        <dbReference type="Proteomes" id="UP000259328"/>
    </source>
</evidence>
<dbReference type="SUPFAM" id="SSF161098">
    <property type="entry name" value="MetI-like"/>
    <property type="match status" value="1"/>
</dbReference>
<feature type="transmembrane region" description="Helical" evidence="5">
    <location>
        <begin position="41"/>
        <end position="62"/>
    </location>
</feature>
<sequence length="105" mass="12294">MFVIGITASSSLNKQLSEVIDNLDNEVIQNLKYQGYSKFKIFFSYILPSIKVEFFLLAMFYFEIFFRSSITYSFLANDGLALGSNMYFHLQEKSFNPNKAFAYMW</sequence>
<proteinExistence type="predicted"/>
<evidence type="ECO:0000256" key="2">
    <source>
        <dbReference type="ARBA" id="ARBA00022692"/>
    </source>
</evidence>
<keyword evidence="4 5" id="KW-0472">Membrane</keyword>
<keyword evidence="3 5" id="KW-1133">Transmembrane helix</keyword>
<dbReference type="Proteomes" id="UP000259328">
    <property type="component" value="Chromosome"/>
</dbReference>